<comment type="cofactor">
    <cofactor evidence="1">
        <name>a divalent metal cation</name>
        <dbReference type="ChEBI" id="CHEBI:60240"/>
    </cofactor>
</comment>
<evidence type="ECO:0000256" key="2">
    <source>
        <dbReference type="ARBA" id="ARBA00022722"/>
    </source>
</evidence>
<evidence type="ECO:0000256" key="5">
    <source>
        <dbReference type="ARBA" id="ARBA00035648"/>
    </source>
</evidence>
<accession>A6TRX4</accession>
<keyword evidence="3" id="KW-0255">Endonuclease</keyword>
<dbReference type="Proteomes" id="UP000001572">
    <property type="component" value="Chromosome"/>
</dbReference>
<evidence type="ECO:0000313" key="8">
    <source>
        <dbReference type="EMBL" id="ABR48942.1"/>
    </source>
</evidence>
<dbReference type="eggNOG" id="COG1561">
    <property type="taxonomic scope" value="Bacteria"/>
</dbReference>
<dbReference type="STRING" id="293826.Amet_2792"/>
<evidence type="ECO:0000256" key="3">
    <source>
        <dbReference type="ARBA" id="ARBA00022759"/>
    </source>
</evidence>
<evidence type="ECO:0000313" key="9">
    <source>
        <dbReference type="Proteomes" id="UP000001572"/>
    </source>
</evidence>
<dbReference type="InterPro" id="IPR005229">
    <property type="entry name" value="YicC/YloC-like"/>
</dbReference>
<comment type="similarity">
    <text evidence="5">Belongs to the YicC/YloC family.</text>
</comment>
<dbReference type="OrthoDB" id="9771229at2"/>
<dbReference type="PANTHER" id="PTHR30636:SF3">
    <property type="entry name" value="UPF0701 PROTEIN YICC"/>
    <property type="match status" value="1"/>
</dbReference>
<feature type="domain" description="Endoribonuclease YicC-like C-terminal" evidence="7">
    <location>
        <begin position="173"/>
        <end position="293"/>
    </location>
</feature>
<dbReference type="GO" id="GO:0016787">
    <property type="term" value="F:hydrolase activity"/>
    <property type="evidence" value="ECO:0007669"/>
    <property type="project" value="UniProtKB-KW"/>
</dbReference>
<organism evidence="8 9">
    <name type="scientific">Alkaliphilus metalliredigens (strain QYMF)</name>
    <dbReference type="NCBI Taxonomy" id="293826"/>
    <lineage>
        <taxon>Bacteria</taxon>
        <taxon>Bacillati</taxon>
        <taxon>Bacillota</taxon>
        <taxon>Clostridia</taxon>
        <taxon>Peptostreptococcales</taxon>
        <taxon>Natronincolaceae</taxon>
        <taxon>Alkaliphilus</taxon>
    </lineage>
</organism>
<name>A6TRX4_ALKMQ</name>
<protein>
    <recommendedName>
        <fullName evidence="10">YicC N-terminal domain protein</fullName>
    </recommendedName>
</protein>
<evidence type="ECO:0000256" key="4">
    <source>
        <dbReference type="ARBA" id="ARBA00022801"/>
    </source>
</evidence>
<keyword evidence="9" id="KW-1185">Reference proteome</keyword>
<dbReference type="PANTHER" id="PTHR30636">
    <property type="entry name" value="UPF0701 PROTEIN YICC"/>
    <property type="match status" value="1"/>
</dbReference>
<dbReference type="NCBIfam" id="TIGR00255">
    <property type="entry name" value="YicC/YloC family endoribonuclease"/>
    <property type="match status" value="1"/>
</dbReference>
<evidence type="ECO:0000259" key="7">
    <source>
        <dbReference type="Pfam" id="PF08340"/>
    </source>
</evidence>
<dbReference type="InterPro" id="IPR013551">
    <property type="entry name" value="YicC-like_C"/>
</dbReference>
<evidence type="ECO:0008006" key="10">
    <source>
        <dbReference type="Google" id="ProtNLM"/>
    </source>
</evidence>
<proteinExistence type="inferred from homology"/>
<dbReference type="Pfam" id="PF03755">
    <property type="entry name" value="YicC-like_N"/>
    <property type="match status" value="1"/>
</dbReference>
<reference evidence="9" key="1">
    <citation type="journal article" date="2016" name="Genome Announc.">
        <title>Complete genome sequence of Alkaliphilus metalliredigens strain QYMF, an alkaliphilic and metal-reducing bacterium isolated from borax-contaminated leachate ponds.</title>
        <authorList>
            <person name="Hwang C."/>
            <person name="Copeland A."/>
            <person name="Lucas S."/>
            <person name="Lapidus A."/>
            <person name="Barry K."/>
            <person name="Detter J.C."/>
            <person name="Glavina Del Rio T."/>
            <person name="Hammon N."/>
            <person name="Israni S."/>
            <person name="Dalin E."/>
            <person name="Tice H."/>
            <person name="Pitluck S."/>
            <person name="Chertkov O."/>
            <person name="Brettin T."/>
            <person name="Bruce D."/>
            <person name="Han C."/>
            <person name="Schmutz J."/>
            <person name="Larimer F."/>
            <person name="Land M.L."/>
            <person name="Hauser L."/>
            <person name="Kyrpides N."/>
            <person name="Mikhailova N."/>
            <person name="Ye Q."/>
            <person name="Zhou J."/>
            <person name="Richardson P."/>
            <person name="Fields M.W."/>
        </authorList>
    </citation>
    <scope>NUCLEOTIDE SEQUENCE [LARGE SCALE GENOMIC DNA]</scope>
    <source>
        <strain evidence="9">QYMF</strain>
    </source>
</reference>
<dbReference type="Pfam" id="PF08340">
    <property type="entry name" value="YicC-like_C"/>
    <property type="match status" value="1"/>
</dbReference>
<dbReference type="HOGENOM" id="CLU_076609_1_0_9"/>
<dbReference type="GO" id="GO:0004521">
    <property type="term" value="F:RNA endonuclease activity"/>
    <property type="evidence" value="ECO:0007669"/>
    <property type="project" value="InterPro"/>
</dbReference>
<dbReference type="AlphaFoldDB" id="A6TRX4"/>
<dbReference type="KEGG" id="amt:Amet_2792"/>
<evidence type="ECO:0000259" key="6">
    <source>
        <dbReference type="Pfam" id="PF03755"/>
    </source>
</evidence>
<evidence type="ECO:0000256" key="1">
    <source>
        <dbReference type="ARBA" id="ARBA00001968"/>
    </source>
</evidence>
<sequence>MLKSMTGFGRGEVQKQHRCFNIEIKTVNHRYLDVSIKMPKRFTYLEEKIRQLLKEKVKRGRIDAYISYENIGESDVKVVVDQHLANEYVTALQSLEKMLGIENDITVSNVASFSDVISLDKVEEDEAEIWQCLKESIILAMKQLTIMRVEEGRKLNEDLVKRLKLVESFNQAVEERSPQVVQEYKQRLTERIKELLEEEFTLDDQRIATEVALFADKSNITEEVVRLNSHIHQFRQALEEEESIGRKLDFIIQEMNREINTIGSKANDLIITNIVVNLKSELEKMREQVQNIE</sequence>
<dbReference type="InterPro" id="IPR013527">
    <property type="entry name" value="YicC-like_N"/>
</dbReference>
<feature type="domain" description="Endoribonuclease YicC-like N-terminal" evidence="6">
    <location>
        <begin position="2"/>
        <end position="156"/>
    </location>
</feature>
<keyword evidence="4" id="KW-0378">Hydrolase</keyword>
<keyword evidence="2" id="KW-0540">Nuclease</keyword>
<gene>
    <name evidence="8" type="ordered locus">Amet_2792</name>
</gene>
<dbReference type="EMBL" id="CP000724">
    <property type="protein sequence ID" value="ABR48942.1"/>
    <property type="molecule type" value="Genomic_DNA"/>
</dbReference>